<sequence length="90" mass="9945">MIAFDDPIVLAKILAETEKLRIKGGIVEGAYCDQDKVIRFSKIPSRDVLYGQVVGSLNILASLVGVLEALLRNFVSTLNGLKEKREKEVK</sequence>
<dbReference type="Proteomes" id="UP000191663">
    <property type="component" value="Unassembled WGS sequence"/>
</dbReference>
<gene>
    <name evidence="2" type="ORF">BXT86_03395</name>
</gene>
<evidence type="ECO:0008006" key="4">
    <source>
        <dbReference type="Google" id="ProtNLM"/>
    </source>
</evidence>
<dbReference type="SUPFAM" id="SSF160369">
    <property type="entry name" value="Ribosomal protein L10-like"/>
    <property type="match status" value="1"/>
</dbReference>
<name>A0A1V4QGA7_UNCW3</name>
<dbReference type="AlphaFoldDB" id="A0A1V4QGA7"/>
<evidence type="ECO:0000256" key="1">
    <source>
        <dbReference type="ARBA" id="ARBA00008889"/>
    </source>
</evidence>
<protein>
    <recommendedName>
        <fullName evidence="4">50S ribosomal protein L10</fullName>
    </recommendedName>
</protein>
<comment type="caution">
    <text evidence="2">The sequence shown here is derived from an EMBL/GenBank/DDBJ whole genome shotgun (WGS) entry which is preliminary data.</text>
</comment>
<dbReference type="Gene3D" id="6.10.250.290">
    <property type="match status" value="1"/>
</dbReference>
<dbReference type="InterPro" id="IPR047865">
    <property type="entry name" value="Ribosomal_uL10_bac_type"/>
</dbReference>
<evidence type="ECO:0000313" key="2">
    <source>
        <dbReference type="EMBL" id="OPX18017.1"/>
    </source>
</evidence>
<comment type="similarity">
    <text evidence="1">Belongs to the universal ribosomal protein uL10 family.</text>
</comment>
<dbReference type="InterPro" id="IPR043141">
    <property type="entry name" value="Ribosomal_uL10-like_sf"/>
</dbReference>
<dbReference type="EMBL" id="MUKB01000049">
    <property type="protein sequence ID" value="OPX18017.1"/>
    <property type="molecule type" value="Genomic_DNA"/>
</dbReference>
<dbReference type="PANTHER" id="PTHR11560">
    <property type="entry name" value="39S RIBOSOMAL PROTEIN L10, MITOCHONDRIAL"/>
    <property type="match status" value="1"/>
</dbReference>
<proteinExistence type="inferred from homology"/>
<organism evidence="2 3">
    <name type="scientific">candidate division WOR-3 bacterium 4484_100</name>
    <dbReference type="NCBI Taxonomy" id="1936077"/>
    <lineage>
        <taxon>Bacteria</taxon>
        <taxon>Bacteria division WOR-3</taxon>
    </lineage>
</organism>
<accession>A0A1V4QGA7</accession>
<dbReference type="Gene3D" id="3.30.70.1730">
    <property type="match status" value="1"/>
</dbReference>
<evidence type="ECO:0000313" key="3">
    <source>
        <dbReference type="Proteomes" id="UP000191663"/>
    </source>
</evidence>
<reference evidence="3" key="1">
    <citation type="submission" date="2017-01" db="EMBL/GenBank/DDBJ databases">
        <title>Novel pathways for hydrocarbon cycling and metabolic interdependencies in hydrothermal sediment communities.</title>
        <authorList>
            <person name="Dombrowski N."/>
            <person name="Seitz K."/>
            <person name="Teske A."/>
            <person name="Baker B."/>
        </authorList>
    </citation>
    <scope>NUCLEOTIDE SEQUENCE [LARGE SCALE GENOMIC DNA]</scope>
</reference>